<keyword evidence="2" id="KW-1185">Reference proteome</keyword>
<gene>
    <name evidence="1" type="ORF">AWZ03_003626</name>
</gene>
<comment type="caution">
    <text evidence="1">The sequence shown here is derived from an EMBL/GenBank/DDBJ whole genome shotgun (WGS) entry which is preliminary data.</text>
</comment>
<protein>
    <submittedName>
        <fullName evidence="1">Uncharacterized protein</fullName>
    </submittedName>
</protein>
<name>A0A484BP75_DRONA</name>
<organism evidence="1 2">
    <name type="scientific">Drosophila navojoa</name>
    <name type="common">Fruit fly</name>
    <dbReference type="NCBI Taxonomy" id="7232"/>
    <lineage>
        <taxon>Eukaryota</taxon>
        <taxon>Metazoa</taxon>
        <taxon>Ecdysozoa</taxon>
        <taxon>Arthropoda</taxon>
        <taxon>Hexapoda</taxon>
        <taxon>Insecta</taxon>
        <taxon>Pterygota</taxon>
        <taxon>Neoptera</taxon>
        <taxon>Endopterygota</taxon>
        <taxon>Diptera</taxon>
        <taxon>Brachycera</taxon>
        <taxon>Muscomorpha</taxon>
        <taxon>Ephydroidea</taxon>
        <taxon>Drosophilidae</taxon>
        <taxon>Drosophila</taxon>
    </lineage>
</organism>
<dbReference type="Proteomes" id="UP000295192">
    <property type="component" value="Unassembled WGS sequence"/>
</dbReference>
<dbReference type="OMA" id="PLTTHNE"/>
<evidence type="ECO:0000313" key="1">
    <source>
        <dbReference type="EMBL" id="TDG49850.1"/>
    </source>
</evidence>
<dbReference type="AlphaFoldDB" id="A0A484BP75"/>
<dbReference type="EMBL" id="LSRL02000019">
    <property type="protein sequence ID" value="TDG49850.1"/>
    <property type="molecule type" value="Genomic_DNA"/>
</dbReference>
<accession>A0A484BP75</accession>
<sequence>MDNSKQFNNLKFSRRLLVMPKNDSTGIIKATDNPVRLARKLISELKLYHLINEVEQARLFNAGGIKLLFKMGSIRQANTIFNSWQGSQANLISQMNVAPSDCSFFSAVCNSSQATED</sequence>
<dbReference type="OrthoDB" id="10476020at2759"/>
<proteinExistence type="predicted"/>
<reference evidence="1 2" key="1">
    <citation type="journal article" date="2019" name="J. Hered.">
        <title>An Improved Genome Assembly for Drosophila navojoa, the Basal Species in the mojavensis Cluster.</title>
        <authorList>
            <person name="Vanderlinde T."/>
            <person name="Dupim E.G."/>
            <person name="Nazario-Yepiz N.O."/>
            <person name="Carvalho A.B."/>
        </authorList>
    </citation>
    <scope>NUCLEOTIDE SEQUENCE [LARGE SCALE GENOMIC DNA]</scope>
    <source>
        <strain evidence="1">Navoj_Jal97</strain>
        <tissue evidence="1">Whole organism</tissue>
    </source>
</reference>
<evidence type="ECO:0000313" key="2">
    <source>
        <dbReference type="Proteomes" id="UP000295192"/>
    </source>
</evidence>